<dbReference type="Gene3D" id="1.20.120.1630">
    <property type="match status" value="1"/>
</dbReference>
<feature type="transmembrane region" description="Helical" evidence="9">
    <location>
        <begin position="168"/>
        <end position="184"/>
    </location>
</feature>
<reference evidence="12" key="1">
    <citation type="journal article" date="2012" name="Science">
        <title>The Paleozoic origin of enzymatic lignin decomposition reconstructed from 31 fungal genomes.</title>
        <authorList>
            <person name="Floudas D."/>
            <person name="Binder M."/>
            <person name="Riley R."/>
            <person name="Barry K."/>
            <person name="Blanchette R.A."/>
            <person name="Henrissat B."/>
            <person name="Martinez A.T."/>
            <person name="Otillar R."/>
            <person name="Spatafora J.W."/>
            <person name="Yadav J.S."/>
            <person name="Aerts A."/>
            <person name="Benoit I."/>
            <person name="Boyd A."/>
            <person name="Carlson A."/>
            <person name="Copeland A."/>
            <person name="Coutinho P.M."/>
            <person name="de Vries R.P."/>
            <person name="Ferreira P."/>
            <person name="Findley K."/>
            <person name="Foster B."/>
            <person name="Gaskell J."/>
            <person name="Glotzer D."/>
            <person name="Gorecki P."/>
            <person name="Heitman J."/>
            <person name="Hesse C."/>
            <person name="Hori C."/>
            <person name="Igarashi K."/>
            <person name="Jurgens J.A."/>
            <person name="Kallen N."/>
            <person name="Kersten P."/>
            <person name="Kohler A."/>
            <person name="Kuees U."/>
            <person name="Kumar T.K.A."/>
            <person name="Kuo A."/>
            <person name="LaButti K."/>
            <person name="Larrondo L.F."/>
            <person name="Lindquist E."/>
            <person name="Ling A."/>
            <person name="Lombard V."/>
            <person name="Lucas S."/>
            <person name="Lundell T."/>
            <person name="Martin R."/>
            <person name="McLaughlin D.J."/>
            <person name="Morgenstern I."/>
            <person name="Morin E."/>
            <person name="Murat C."/>
            <person name="Nagy L.G."/>
            <person name="Nolan M."/>
            <person name="Ohm R.A."/>
            <person name="Patyshakuliyeva A."/>
            <person name="Rokas A."/>
            <person name="Ruiz-Duenas F.J."/>
            <person name="Sabat G."/>
            <person name="Salamov A."/>
            <person name="Samejima M."/>
            <person name="Schmutz J."/>
            <person name="Slot J.C."/>
            <person name="St John F."/>
            <person name="Stenlid J."/>
            <person name="Sun H."/>
            <person name="Sun S."/>
            <person name="Syed K."/>
            <person name="Tsang A."/>
            <person name="Wiebenga A."/>
            <person name="Young D."/>
            <person name="Pisabarro A."/>
            <person name="Eastwood D.C."/>
            <person name="Martin F."/>
            <person name="Cullen D."/>
            <person name="Grigoriev I.V."/>
            <person name="Hibbett D.S."/>
        </authorList>
    </citation>
    <scope>NUCLEOTIDE SEQUENCE [LARGE SCALE GENOMIC DNA]</scope>
    <source>
        <strain evidence="12">RWD-64-598 SS2</strain>
    </source>
</reference>
<keyword evidence="3" id="KW-0444">Lipid biosynthesis</keyword>
<keyword evidence="12" id="KW-1185">Reference proteome</keyword>
<evidence type="ECO:0000256" key="2">
    <source>
        <dbReference type="ARBA" id="ARBA00007742"/>
    </source>
</evidence>
<keyword evidence="5 9" id="KW-1133">Transmembrane helix</keyword>
<dbReference type="OrthoDB" id="540503at2759"/>
<evidence type="ECO:0000256" key="4">
    <source>
        <dbReference type="ARBA" id="ARBA00022692"/>
    </source>
</evidence>
<sequence length="314" mass="35497">MVSITVQPAGRPVKLAKGLPIKVDLPGKDVSTATVGDVKAALVAKFPRFTPSRQRISAKGDNKLLPPETTLLKAGIVDGDEVTVKDLGPQISWQFVFVVEYAGPLLIHPLFYHFSKLFYGVDQQHSTLQKFVYTWMLLHFAKREVETLFVHRFSHDTMPFLNIFKNSAHYWIFSGAFLAYALYSPTYAATSPYILGTVRNDPKFLWACTAVWAWAELSNAYTHLKLRALRPPGTRTRAVATGYGFDLVSFPNYLFESIAWTVVALMTGSWAAWFFLAIGAGQMYLWGVKKHRAYKREFGDKYPKGRKVMIPFLL</sequence>
<dbReference type="KEGG" id="cput:CONPUDRAFT_99121"/>
<evidence type="ECO:0000259" key="10">
    <source>
        <dbReference type="Pfam" id="PF02544"/>
    </source>
</evidence>
<dbReference type="RefSeq" id="XP_007765564.1">
    <property type="nucleotide sequence ID" value="XM_007767374.1"/>
</dbReference>
<feature type="domain" description="3-oxo-5-alpha-steroid 4-dehydrogenase C-terminal" evidence="10">
    <location>
        <begin position="157"/>
        <end position="314"/>
    </location>
</feature>
<dbReference type="GO" id="GO:0016627">
    <property type="term" value="F:oxidoreductase activity, acting on the CH-CH group of donors"/>
    <property type="evidence" value="ECO:0007669"/>
    <property type="project" value="InterPro"/>
</dbReference>
<dbReference type="GeneID" id="19211920"/>
<evidence type="ECO:0000256" key="7">
    <source>
        <dbReference type="ARBA" id="ARBA00023098"/>
    </source>
</evidence>
<evidence type="ECO:0000256" key="1">
    <source>
        <dbReference type="ARBA" id="ARBA00004141"/>
    </source>
</evidence>
<dbReference type="GO" id="GO:0042761">
    <property type="term" value="P:very long-chain fatty acid biosynthetic process"/>
    <property type="evidence" value="ECO:0007669"/>
    <property type="project" value="TreeGrafter"/>
</dbReference>
<dbReference type="AlphaFoldDB" id="A0A5M3MWT1"/>
<evidence type="ECO:0000256" key="9">
    <source>
        <dbReference type="SAM" id="Phobius"/>
    </source>
</evidence>
<dbReference type="OMA" id="ATMPIFN"/>
<name>A0A5M3MWT1_CONPW</name>
<evidence type="ECO:0000256" key="5">
    <source>
        <dbReference type="ARBA" id="ARBA00022989"/>
    </source>
</evidence>
<feature type="transmembrane region" description="Helical" evidence="9">
    <location>
        <begin position="260"/>
        <end position="286"/>
    </location>
</feature>
<keyword evidence="6" id="KW-0560">Oxidoreductase</keyword>
<keyword evidence="7" id="KW-0443">Lipid metabolism</keyword>
<dbReference type="Gene3D" id="3.10.20.90">
    <property type="entry name" value="Phosphatidylinositol 3-kinase Catalytic Subunit, Chain A, domain 1"/>
    <property type="match status" value="1"/>
</dbReference>
<evidence type="ECO:0000313" key="12">
    <source>
        <dbReference type="Proteomes" id="UP000053558"/>
    </source>
</evidence>
<evidence type="ECO:0000256" key="8">
    <source>
        <dbReference type="ARBA" id="ARBA00023136"/>
    </source>
</evidence>
<organism evidence="11 12">
    <name type="scientific">Coniophora puteana (strain RWD-64-598)</name>
    <name type="common">Brown rot fungus</name>
    <dbReference type="NCBI Taxonomy" id="741705"/>
    <lineage>
        <taxon>Eukaryota</taxon>
        <taxon>Fungi</taxon>
        <taxon>Dikarya</taxon>
        <taxon>Basidiomycota</taxon>
        <taxon>Agaricomycotina</taxon>
        <taxon>Agaricomycetes</taxon>
        <taxon>Agaricomycetidae</taxon>
        <taxon>Boletales</taxon>
        <taxon>Coniophorineae</taxon>
        <taxon>Coniophoraceae</taxon>
        <taxon>Coniophora</taxon>
    </lineage>
</organism>
<dbReference type="InterPro" id="IPR039357">
    <property type="entry name" value="SRD5A/TECR"/>
</dbReference>
<dbReference type="Proteomes" id="UP000053558">
    <property type="component" value="Unassembled WGS sequence"/>
</dbReference>
<evidence type="ECO:0000313" key="11">
    <source>
        <dbReference type="EMBL" id="EIW83603.1"/>
    </source>
</evidence>
<gene>
    <name evidence="11" type="ORF">CONPUDRAFT_99121</name>
</gene>
<comment type="caution">
    <text evidence="11">The sequence shown here is derived from an EMBL/GenBank/DDBJ whole genome shotgun (WGS) entry which is preliminary data.</text>
</comment>
<dbReference type="InterPro" id="IPR001104">
    <property type="entry name" value="3-oxo-5_a-steroid_4-DH_C"/>
</dbReference>
<comment type="similarity">
    <text evidence="2">Belongs to the steroid 5-alpha reductase family.</text>
</comment>
<protein>
    <recommendedName>
        <fullName evidence="10">3-oxo-5-alpha-steroid 4-dehydrogenase C-terminal domain-containing protein</fullName>
    </recommendedName>
</protein>
<evidence type="ECO:0000256" key="3">
    <source>
        <dbReference type="ARBA" id="ARBA00022516"/>
    </source>
</evidence>
<accession>A0A5M3MWT1</accession>
<dbReference type="PROSITE" id="PS50244">
    <property type="entry name" value="S5A_REDUCTASE"/>
    <property type="match status" value="1"/>
</dbReference>
<keyword evidence="8 9" id="KW-0472">Membrane</keyword>
<dbReference type="PANTHER" id="PTHR10556:SF28">
    <property type="entry name" value="VERY-LONG-CHAIN ENOYL-COA REDUCTASE"/>
    <property type="match status" value="1"/>
</dbReference>
<comment type="subcellular location">
    <subcellularLocation>
        <location evidence="1">Membrane</location>
        <topology evidence="1">Multi-pass membrane protein</topology>
    </subcellularLocation>
</comment>
<dbReference type="EMBL" id="JH711575">
    <property type="protein sequence ID" value="EIW83603.1"/>
    <property type="molecule type" value="Genomic_DNA"/>
</dbReference>
<proteinExistence type="inferred from homology"/>
<keyword evidence="4 9" id="KW-0812">Transmembrane</keyword>
<dbReference type="Pfam" id="PF02544">
    <property type="entry name" value="Steroid_dh"/>
    <property type="match status" value="1"/>
</dbReference>
<evidence type="ECO:0000256" key="6">
    <source>
        <dbReference type="ARBA" id="ARBA00023002"/>
    </source>
</evidence>
<dbReference type="GO" id="GO:0016020">
    <property type="term" value="C:membrane"/>
    <property type="evidence" value="ECO:0007669"/>
    <property type="project" value="UniProtKB-SubCell"/>
</dbReference>
<dbReference type="PANTHER" id="PTHR10556">
    <property type="entry name" value="3-OXO-5-ALPHA-STEROID 4-DEHYDROGENASE"/>
    <property type="match status" value="1"/>
</dbReference>